<feature type="region of interest" description="Disordered" evidence="1">
    <location>
        <begin position="1"/>
        <end position="20"/>
    </location>
</feature>
<keyword evidence="3" id="KW-1185">Reference proteome</keyword>
<evidence type="ECO:0000313" key="2">
    <source>
        <dbReference type="EMBL" id="KAJ1191805.1"/>
    </source>
</evidence>
<comment type="caution">
    <text evidence="2">The sequence shown here is derived from an EMBL/GenBank/DDBJ whole genome shotgun (WGS) entry which is preliminary data.</text>
</comment>
<gene>
    <name evidence="2" type="ORF">NDU88_001120</name>
</gene>
<accession>A0AAV7UUF6</accession>
<dbReference type="Proteomes" id="UP001066276">
    <property type="component" value="Chromosome 2_2"/>
</dbReference>
<sequence length="99" mass="11126">MKGRRQGAGQHFHHFTSEPPVDSPLISFECPMQPPGTFDWRNIPSRDPSTASTRLRWIAHLSTLGTTRRALTNTRLVPLTSPAHCRSLTSTWLCLSSTR</sequence>
<reference evidence="2" key="1">
    <citation type="journal article" date="2022" name="bioRxiv">
        <title>Sequencing and chromosome-scale assembly of the giantPleurodeles waltlgenome.</title>
        <authorList>
            <person name="Brown T."/>
            <person name="Elewa A."/>
            <person name="Iarovenko S."/>
            <person name="Subramanian E."/>
            <person name="Araus A.J."/>
            <person name="Petzold A."/>
            <person name="Susuki M."/>
            <person name="Suzuki K.-i.T."/>
            <person name="Hayashi T."/>
            <person name="Toyoda A."/>
            <person name="Oliveira C."/>
            <person name="Osipova E."/>
            <person name="Leigh N.D."/>
            <person name="Simon A."/>
            <person name="Yun M.H."/>
        </authorList>
    </citation>
    <scope>NUCLEOTIDE SEQUENCE</scope>
    <source>
        <strain evidence="2">20211129_DDA</strain>
        <tissue evidence="2">Liver</tissue>
    </source>
</reference>
<protein>
    <submittedName>
        <fullName evidence="2">Uncharacterized protein</fullName>
    </submittedName>
</protein>
<dbReference type="EMBL" id="JANPWB010000004">
    <property type="protein sequence ID" value="KAJ1191805.1"/>
    <property type="molecule type" value="Genomic_DNA"/>
</dbReference>
<dbReference type="AlphaFoldDB" id="A0AAV7UUF6"/>
<organism evidence="2 3">
    <name type="scientific">Pleurodeles waltl</name>
    <name type="common">Iberian ribbed newt</name>
    <dbReference type="NCBI Taxonomy" id="8319"/>
    <lineage>
        <taxon>Eukaryota</taxon>
        <taxon>Metazoa</taxon>
        <taxon>Chordata</taxon>
        <taxon>Craniata</taxon>
        <taxon>Vertebrata</taxon>
        <taxon>Euteleostomi</taxon>
        <taxon>Amphibia</taxon>
        <taxon>Batrachia</taxon>
        <taxon>Caudata</taxon>
        <taxon>Salamandroidea</taxon>
        <taxon>Salamandridae</taxon>
        <taxon>Pleurodelinae</taxon>
        <taxon>Pleurodeles</taxon>
    </lineage>
</organism>
<evidence type="ECO:0000256" key="1">
    <source>
        <dbReference type="SAM" id="MobiDB-lite"/>
    </source>
</evidence>
<name>A0AAV7UUF6_PLEWA</name>
<evidence type="ECO:0000313" key="3">
    <source>
        <dbReference type="Proteomes" id="UP001066276"/>
    </source>
</evidence>
<proteinExistence type="predicted"/>